<dbReference type="AlphaFoldDB" id="A0AB36FUK4"/>
<organism evidence="1 2">
    <name type="scientific">Alteromonas macleodii</name>
    <name type="common">Pseudoalteromonas macleodii</name>
    <dbReference type="NCBI Taxonomy" id="28108"/>
    <lineage>
        <taxon>Bacteria</taxon>
        <taxon>Pseudomonadati</taxon>
        <taxon>Pseudomonadota</taxon>
        <taxon>Gammaproteobacteria</taxon>
        <taxon>Alteromonadales</taxon>
        <taxon>Alteromonadaceae</taxon>
        <taxon>Alteromonas/Salinimonas group</taxon>
        <taxon>Alteromonas</taxon>
    </lineage>
</organism>
<keyword evidence="2" id="KW-1185">Reference proteome</keyword>
<dbReference type="EMBL" id="MIPY01000011">
    <property type="protein sequence ID" value="OES32471.1"/>
    <property type="molecule type" value="Genomic_DNA"/>
</dbReference>
<proteinExistence type="predicted"/>
<sequence length="389" mass="45269">MFNLEKSSLFFEGMSKSHPELVQNIEIVHENRDSLDVSYHNPKLFILNLNNSLRSLLFFIETAIKNSPTWLNSCVNLYRRENQEDYEILKKLRDVSAHQALIFPAESIITGLFRIKSSQDYLAKIGMGDLRAPGSYSWDLAMKNTDEIFHDLLVFHNMAFMDLEHGEPGECLGISRKWFFHVKFKNKSGSYDKIVDVYDLICRFSEKLLDAVCLSYAEEVGIQFSPPFHHEMKEFNCINTLLEIDLYPSLFSEWWGGKVSPMNYGVRVLKNKGDAITAYDEVHKESYSNLCSSPAAYKQALLKYKDMSYEEYFKDCNVNEFYSFIYFNHWHYKKSFGGGLDTPIQPSEIMHLQRLGKIFLTEYQKEKLCTIMSTSEDLKAHFEALANKF</sequence>
<accession>A0AB36FUK4</accession>
<gene>
    <name evidence="1" type="ORF">BFV95_2050</name>
</gene>
<evidence type="ECO:0000313" key="2">
    <source>
        <dbReference type="Proteomes" id="UP000095392"/>
    </source>
</evidence>
<protein>
    <submittedName>
        <fullName evidence="1">Uncharacterized protein</fullName>
    </submittedName>
</protein>
<dbReference type="Proteomes" id="UP000095392">
    <property type="component" value="Unassembled WGS sequence"/>
</dbReference>
<name>A0AB36FUK4_ALTMA</name>
<comment type="caution">
    <text evidence="1">The sequence shown here is derived from an EMBL/GenBank/DDBJ whole genome shotgun (WGS) entry which is preliminary data.</text>
</comment>
<reference evidence="1 2" key="1">
    <citation type="submission" date="2016-09" db="EMBL/GenBank/DDBJ databases">
        <title>Draft Genome Sequence of four Alteromonas macleodii strains isolated from copper coupons and grown long-term at elevated copper levels.</title>
        <authorList>
            <person name="Cusick K."/>
            <person name="Dale J."/>
            <person name="Little B."/>
            <person name="Biffinger J."/>
        </authorList>
    </citation>
    <scope>NUCLEOTIDE SEQUENCE [LARGE SCALE GENOMIC DNA]</scope>
    <source>
        <strain evidence="1 2">KCP01</strain>
    </source>
</reference>
<dbReference type="RefSeq" id="WP_069944339.1">
    <property type="nucleotide sequence ID" value="NZ_MIPW01000009.1"/>
</dbReference>
<evidence type="ECO:0000313" key="1">
    <source>
        <dbReference type="EMBL" id="OES32471.1"/>
    </source>
</evidence>